<dbReference type="OrthoDB" id="8557083at2"/>
<dbReference type="AlphaFoldDB" id="A0A1M5N9B3"/>
<dbReference type="Gene3D" id="3.40.50.300">
    <property type="entry name" value="P-loop containing nucleotide triphosphate hydrolases"/>
    <property type="match status" value="1"/>
</dbReference>
<dbReference type="RefSeq" id="WP_072792063.1">
    <property type="nucleotide sequence ID" value="NZ_FQWM01000002.1"/>
</dbReference>
<evidence type="ECO:0008006" key="3">
    <source>
        <dbReference type="Google" id="ProtNLM"/>
    </source>
</evidence>
<dbReference type="InterPro" id="IPR027417">
    <property type="entry name" value="P-loop_NTPase"/>
</dbReference>
<gene>
    <name evidence="1" type="ORF">SAMN04488044_1458</name>
</gene>
<keyword evidence="2" id="KW-1185">Reference proteome</keyword>
<sequence>MRRQAKQVVGSAAQHFVPLANYGSVVLILSHMRSVSTALTNVLSSHPEISGYGETHVGHRDHTGAGRLYVNLVRRVGRKPQANFLLDKVLHNRLDDAPMPDFYQARAIFLLRSPQPTIRSLVKMAWDTGVAEGATTTLAAHYYAGRLARLADHWDRFPATHRMALTSESLLSAPEEALARVGAFLNLSTPLENRYAANDQMGKEGVGDLGQSVSARAIISKPTSVMRGPVEGVDPEVSKLCCSQHEQVLKAMSLR</sequence>
<evidence type="ECO:0000313" key="2">
    <source>
        <dbReference type="Proteomes" id="UP000184211"/>
    </source>
</evidence>
<dbReference type="Pfam" id="PF13469">
    <property type="entry name" value="Sulfotransfer_3"/>
    <property type="match status" value="1"/>
</dbReference>
<proteinExistence type="predicted"/>
<evidence type="ECO:0000313" key="1">
    <source>
        <dbReference type="EMBL" id="SHG86075.1"/>
    </source>
</evidence>
<name>A0A1M5N9B3_9RHOB</name>
<protein>
    <recommendedName>
        <fullName evidence="3">Sulfotransferase family protein</fullName>
    </recommendedName>
</protein>
<dbReference type="STRING" id="870908.SAMN04488044_1458"/>
<dbReference type="EMBL" id="FQWM01000002">
    <property type="protein sequence ID" value="SHG86075.1"/>
    <property type="molecule type" value="Genomic_DNA"/>
</dbReference>
<dbReference type="SUPFAM" id="SSF52540">
    <property type="entry name" value="P-loop containing nucleoside triphosphate hydrolases"/>
    <property type="match status" value="1"/>
</dbReference>
<organism evidence="1 2">
    <name type="scientific">Cognatishimia maritima</name>
    <dbReference type="NCBI Taxonomy" id="870908"/>
    <lineage>
        <taxon>Bacteria</taxon>
        <taxon>Pseudomonadati</taxon>
        <taxon>Pseudomonadota</taxon>
        <taxon>Alphaproteobacteria</taxon>
        <taxon>Rhodobacterales</taxon>
        <taxon>Paracoccaceae</taxon>
        <taxon>Cognatishimia</taxon>
    </lineage>
</organism>
<reference evidence="2" key="1">
    <citation type="submission" date="2016-11" db="EMBL/GenBank/DDBJ databases">
        <authorList>
            <person name="Varghese N."/>
            <person name="Submissions S."/>
        </authorList>
    </citation>
    <scope>NUCLEOTIDE SEQUENCE [LARGE SCALE GENOMIC DNA]</scope>
    <source>
        <strain evidence="2">DSM 28223</strain>
    </source>
</reference>
<accession>A0A1M5N9B3</accession>
<dbReference type="Proteomes" id="UP000184211">
    <property type="component" value="Unassembled WGS sequence"/>
</dbReference>